<name>A0AAE6YIF2_9GAMM</name>
<evidence type="ECO:0000313" key="2">
    <source>
        <dbReference type="Proteomes" id="UP000502004"/>
    </source>
</evidence>
<dbReference type="AlphaFoldDB" id="A0AAE6YIF2"/>
<evidence type="ECO:0000313" key="1">
    <source>
        <dbReference type="EMBL" id="QIV95352.1"/>
    </source>
</evidence>
<proteinExistence type="predicted"/>
<accession>A0AAE6YIF2</accession>
<reference evidence="1 2" key="1">
    <citation type="submission" date="2019-03" db="EMBL/GenBank/DDBJ databases">
        <title>Complete Genome Sequence of Allofrancisella inopinata Strain SYSU YG23 Isolated from Water-Cooling Systems in China.</title>
        <authorList>
            <person name="Ohrman C."/>
            <person name="Uneklint I."/>
            <person name="Sjodin A."/>
        </authorList>
    </citation>
    <scope>NUCLEOTIDE SEQUENCE [LARGE SCALE GENOMIC DNA]</scope>
    <source>
        <strain evidence="1 2">SYSU YG23</strain>
    </source>
</reference>
<dbReference type="Proteomes" id="UP000502004">
    <property type="component" value="Chromosome"/>
</dbReference>
<keyword evidence="2" id="KW-1185">Reference proteome</keyword>
<dbReference type="EMBL" id="CP038241">
    <property type="protein sequence ID" value="QIV95352.1"/>
    <property type="molecule type" value="Genomic_DNA"/>
</dbReference>
<organism evidence="1 2">
    <name type="scientific">Allofrancisella inopinata</name>
    <dbReference type="NCBI Taxonomy" id="1085647"/>
    <lineage>
        <taxon>Bacteria</taxon>
        <taxon>Pseudomonadati</taxon>
        <taxon>Pseudomonadota</taxon>
        <taxon>Gammaproteobacteria</taxon>
        <taxon>Thiotrichales</taxon>
        <taxon>Francisellaceae</taxon>
        <taxon>Allofrancisella</taxon>
    </lineage>
</organism>
<gene>
    <name evidence="1" type="ORF">E4K63_00280</name>
</gene>
<sequence length="143" mass="15266">MTSIATGWVNEIVGTTNISSLLYLNSNNSSFLLDANQIVGFENTNDSEPTPIHMILSGTAADSVDCLTTIDKQSITGIDTPLTNGEISFITYSDGSFDGSTYGSEILYFTNNGGVCDGLTLNAEINFSVNSENYTGNISYTFP</sequence>
<dbReference type="RefSeq" id="WP_179965675.1">
    <property type="nucleotide sequence ID" value="NZ_CP038241.1"/>
</dbReference>
<dbReference type="KEGG" id="aii:E4K63_00280"/>
<protein>
    <submittedName>
        <fullName evidence="1">Uncharacterized protein</fullName>
    </submittedName>
</protein>